<evidence type="ECO:0000313" key="2">
    <source>
        <dbReference type="Proteomes" id="UP001331515"/>
    </source>
</evidence>
<sequence>MTQWQQLTRCTRKSDWITRVSCDLKAFGGLQMDWCLQRELWRSSGLRGHSSDINEDVASGVSEELTTVASGDPEELTDCEDTHLTSMKTWLLEFLKNLRTARTLI</sequence>
<evidence type="ECO:0000313" key="1">
    <source>
        <dbReference type="EMBL" id="KAK5891340.1"/>
    </source>
</evidence>
<name>A0AAN8BTS2_CHAGU</name>
<dbReference type="Proteomes" id="UP001331515">
    <property type="component" value="Unassembled WGS sequence"/>
</dbReference>
<comment type="caution">
    <text evidence="1">The sequence shown here is derived from an EMBL/GenBank/DDBJ whole genome shotgun (WGS) entry which is preliminary data.</text>
</comment>
<organism evidence="1 2">
    <name type="scientific">Champsocephalus gunnari</name>
    <name type="common">Mackerel icefish</name>
    <dbReference type="NCBI Taxonomy" id="52237"/>
    <lineage>
        <taxon>Eukaryota</taxon>
        <taxon>Metazoa</taxon>
        <taxon>Chordata</taxon>
        <taxon>Craniata</taxon>
        <taxon>Vertebrata</taxon>
        <taxon>Euteleostomi</taxon>
        <taxon>Actinopterygii</taxon>
        <taxon>Neopterygii</taxon>
        <taxon>Teleostei</taxon>
        <taxon>Neoteleostei</taxon>
        <taxon>Acanthomorphata</taxon>
        <taxon>Eupercaria</taxon>
        <taxon>Perciformes</taxon>
        <taxon>Notothenioidei</taxon>
        <taxon>Channichthyidae</taxon>
        <taxon>Champsocephalus</taxon>
    </lineage>
</organism>
<dbReference type="EMBL" id="JAURVH010001536">
    <property type="protein sequence ID" value="KAK5891340.1"/>
    <property type="molecule type" value="Genomic_DNA"/>
</dbReference>
<proteinExistence type="predicted"/>
<keyword evidence="2" id="KW-1185">Reference proteome</keyword>
<accession>A0AAN8BTS2</accession>
<protein>
    <submittedName>
        <fullName evidence="1">Uncharacterized protein</fullName>
    </submittedName>
</protein>
<dbReference type="AlphaFoldDB" id="A0AAN8BTS2"/>
<reference evidence="1 2" key="1">
    <citation type="journal article" date="2023" name="Mol. Biol. Evol.">
        <title>Genomics of Secondarily Temperate Adaptation in the Only Non-Antarctic Icefish.</title>
        <authorList>
            <person name="Rivera-Colon A.G."/>
            <person name="Rayamajhi N."/>
            <person name="Minhas B.F."/>
            <person name="Madrigal G."/>
            <person name="Bilyk K.T."/>
            <person name="Yoon V."/>
            <person name="Hune M."/>
            <person name="Gregory S."/>
            <person name="Cheng C.H.C."/>
            <person name="Catchen J.M."/>
        </authorList>
    </citation>
    <scope>NUCLEOTIDE SEQUENCE [LARGE SCALE GENOMIC DNA]</scope>
    <source>
        <tissue evidence="1">White muscle</tissue>
    </source>
</reference>
<gene>
    <name evidence="1" type="ORF">CgunFtcFv8_018605</name>
</gene>